<organism evidence="4 5">
    <name type="scientific">Zymoseptoria tritici (strain ST99CH_3D7)</name>
    <dbReference type="NCBI Taxonomy" id="1276538"/>
    <lineage>
        <taxon>Eukaryota</taxon>
        <taxon>Fungi</taxon>
        <taxon>Dikarya</taxon>
        <taxon>Ascomycota</taxon>
        <taxon>Pezizomycotina</taxon>
        <taxon>Dothideomycetes</taxon>
        <taxon>Dothideomycetidae</taxon>
        <taxon>Mycosphaerellales</taxon>
        <taxon>Mycosphaerellaceae</taxon>
        <taxon>Zymoseptoria</taxon>
    </lineage>
</organism>
<evidence type="ECO:0000313" key="5">
    <source>
        <dbReference type="Proteomes" id="UP000215127"/>
    </source>
</evidence>
<dbReference type="InterPro" id="IPR008922">
    <property type="entry name" value="Di-copper_centre_dom_sf"/>
</dbReference>
<evidence type="ECO:0000256" key="2">
    <source>
        <dbReference type="ARBA" id="ARBA00023008"/>
    </source>
</evidence>
<keyword evidence="1" id="KW-0479">Metal-binding</keyword>
<dbReference type="PANTHER" id="PTHR11474">
    <property type="entry name" value="TYROSINASE FAMILY MEMBER"/>
    <property type="match status" value="1"/>
</dbReference>
<keyword evidence="2" id="KW-0186">Copper</keyword>
<evidence type="ECO:0000256" key="1">
    <source>
        <dbReference type="ARBA" id="ARBA00022723"/>
    </source>
</evidence>
<dbReference type="SUPFAM" id="SSF48056">
    <property type="entry name" value="Di-copper centre-containing domain"/>
    <property type="match status" value="1"/>
</dbReference>
<dbReference type="STRING" id="1276538.A0A1X7RVT3"/>
<accession>A0A1X7RVT3</accession>
<dbReference type="Gene3D" id="1.10.1280.10">
    <property type="entry name" value="Di-copper center containing domain from catechol oxidase"/>
    <property type="match status" value="1"/>
</dbReference>
<gene>
    <name evidence="4" type="ORF">ZT3D7_G6699</name>
</gene>
<dbReference type="PRINTS" id="PR00092">
    <property type="entry name" value="TYROSINASE"/>
</dbReference>
<proteinExistence type="predicted"/>
<dbReference type="GO" id="GO:0016491">
    <property type="term" value="F:oxidoreductase activity"/>
    <property type="evidence" value="ECO:0007669"/>
    <property type="project" value="InterPro"/>
</dbReference>
<dbReference type="GO" id="GO:0046872">
    <property type="term" value="F:metal ion binding"/>
    <property type="evidence" value="ECO:0007669"/>
    <property type="project" value="UniProtKB-KW"/>
</dbReference>
<dbReference type="PROSITE" id="PS00497">
    <property type="entry name" value="TYROSINASE_1"/>
    <property type="match status" value="1"/>
</dbReference>
<dbReference type="InterPro" id="IPR050316">
    <property type="entry name" value="Tyrosinase/Hemocyanin"/>
</dbReference>
<evidence type="ECO:0000313" key="4">
    <source>
        <dbReference type="EMBL" id="SMQ51546.1"/>
    </source>
</evidence>
<dbReference type="EMBL" id="LT853697">
    <property type="protein sequence ID" value="SMQ51546.1"/>
    <property type="molecule type" value="Genomic_DNA"/>
</dbReference>
<dbReference type="Pfam" id="PF00264">
    <property type="entry name" value="Tyrosinase"/>
    <property type="match status" value="1"/>
</dbReference>
<dbReference type="AlphaFoldDB" id="A0A1X7RVT3"/>
<evidence type="ECO:0000259" key="3">
    <source>
        <dbReference type="PROSITE" id="PS00497"/>
    </source>
</evidence>
<sequence length="347" mass="38415">MIATSSSRTSSRKAQYWFPVLILALTCLGTGFLAGEFIQDHNLLARLNLDALATSQCTAPSFRREWRSLSSEEKIAYTDGVKCMLSRGSKHEQNASAGIYHDFTRIHATHAKAVHGAAAFLPWHRYMLHLFEAEMRTTCGYKGSLVYWDWTLDWEALQDAPVFTEQLGFGGDGNAAAHESVGDGNCVTDGAFANLTLFFHSLGEKEHCLSRSFADGKIRGRMAGDQLRPQAIEGILLQPNYESFLDSIVKGPHNQIPNGIGGDFLTFTAPNDPLWHLHHSQLDRLWWLWQQATHPPRLGSYGGAKRKGSLDKANLKDVISVGATLGPDVEVADLMSTSSSLLCYRYL</sequence>
<dbReference type="PANTHER" id="PTHR11474:SF126">
    <property type="entry name" value="TYROSINASE-LIKE PROTEIN TYR-1-RELATED"/>
    <property type="match status" value="1"/>
</dbReference>
<reference evidence="4 5" key="1">
    <citation type="submission" date="2016-06" db="EMBL/GenBank/DDBJ databases">
        <authorList>
            <person name="Kjaerup R.B."/>
            <person name="Dalgaard T.S."/>
            <person name="Juul-Madsen H.R."/>
        </authorList>
    </citation>
    <scope>NUCLEOTIDE SEQUENCE [LARGE SCALE GENOMIC DNA]</scope>
</reference>
<protein>
    <recommendedName>
        <fullName evidence="3">Tyrosinase copper-binding domain-containing protein</fullName>
    </recommendedName>
</protein>
<feature type="domain" description="Tyrosinase copper-binding" evidence="3">
    <location>
        <begin position="115"/>
        <end position="132"/>
    </location>
</feature>
<name>A0A1X7RVT3_ZYMT9</name>
<dbReference type="Proteomes" id="UP000215127">
    <property type="component" value="Chromosome 6"/>
</dbReference>
<keyword evidence="5" id="KW-1185">Reference proteome</keyword>
<dbReference type="InterPro" id="IPR002227">
    <property type="entry name" value="Tyrosinase_Cu-bd"/>
</dbReference>